<comment type="caution">
    <text evidence="3">The sequence shown here is derived from an EMBL/GenBank/DDBJ whole genome shotgun (WGS) entry which is preliminary data.</text>
</comment>
<feature type="transmembrane region" description="Helical" evidence="2">
    <location>
        <begin position="20"/>
        <end position="39"/>
    </location>
</feature>
<reference evidence="3 4" key="1">
    <citation type="journal article" date="2012" name="Eukaryot. Cell">
        <title>Genome sequence of the Trichosporon asahii environmental strain CBS 8904.</title>
        <authorList>
            <person name="Yang R.Y."/>
            <person name="Li H.T."/>
            <person name="Zhu H."/>
            <person name="Zhou G.P."/>
            <person name="Wang M."/>
            <person name="Wang L."/>
        </authorList>
    </citation>
    <scope>NUCLEOTIDE SEQUENCE [LARGE SCALE GENOMIC DNA]</scope>
    <source>
        <strain evidence="3 4">CBS 8904</strain>
    </source>
</reference>
<keyword evidence="2" id="KW-0812">Transmembrane</keyword>
<feature type="region of interest" description="Disordered" evidence="1">
    <location>
        <begin position="152"/>
        <end position="173"/>
    </location>
</feature>
<keyword evidence="4" id="KW-1185">Reference proteome</keyword>
<dbReference type="HOGENOM" id="CLU_790334_0_0_1"/>
<dbReference type="InParanoid" id="K1W7P5"/>
<evidence type="ECO:0008006" key="5">
    <source>
        <dbReference type="Google" id="ProtNLM"/>
    </source>
</evidence>
<protein>
    <recommendedName>
        <fullName evidence="5">BTB domain-containing protein</fullName>
    </recommendedName>
</protein>
<evidence type="ECO:0000256" key="2">
    <source>
        <dbReference type="SAM" id="Phobius"/>
    </source>
</evidence>
<name>K1W7P5_TRIAC</name>
<sequence>MTRPLDLPSSHSSPNTLIELYLLYFYLLLLYLLFLYLLFPLPPRSIMSEVSAASPEPPATATASASPFLVIQDHSLWHDGDFVLMSSDGWRFRVLSHHLFSASPVLRDAPSTGLQQIEFTDEVLERAVVIDLALNLIVHNRLTRDKYDHLPRQPNDDCEADEDDEFDDTYPEYDGNPPALSGGQLNLYCDVILFLQKWDCAAALRAFGLGILELLVMRRIRPADALTLGMLSSDADLCAATMSSTIGCKTLRLANFPLRVWERAEPRFLWAMGMARELQVEGEDLGSLFLQELQVAEEGELSKYVLQGTEGLTAGDRSSTEQAINRTLCSACGEHLEPWTLLDEIAVQRLT</sequence>
<organism evidence="3 4">
    <name type="scientific">Trichosporon asahii var. asahii (strain CBS 8904)</name>
    <name type="common">Yeast</name>
    <dbReference type="NCBI Taxonomy" id="1220162"/>
    <lineage>
        <taxon>Eukaryota</taxon>
        <taxon>Fungi</taxon>
        <taxon>Dikarya</taxon>
        <taxon>Basidiomycota</taxon>
        <taxon>Agaricomycotina</taxon>
        <taxon>Tremellomycetes</taxon>
        <taxon>Trichosporonales</taxon>
        <taxon>Trichosporonaceae</taxon>
        <taxon>Trichosporon</taxon>
    </lineage>
</organism>
<dbReference type="AlphaFoldDB" id="K1W7P5"/>
<evidence type="ECO:0000313" key="4">
    <source>
        <dbReference type="Proteomes" id="UP000006757"/>
    </source>
</evidence>
<dbReference type="Proteomes" id="UP000006757">
    <property type="component" value="Unassembled WGS sequence"/>
</dbReference>
<keyword evidence="2" id="KW-0472">Membrane</keyword>
<proteinExistence type="predicted"/>
<dbReference type="OrthoDB" id="2574774at2759"/>
<evidence type="ECO:0000256" key="1">
    <source>
        <dbReference type="SAM" id="MobiDB-lite"/>
    </source>
</evidence>
<evidence type="ECO:0000313" key="3">
    <source>
        <dbReference type="EMBL" id="EKD04913.1"/>
    </source>
</evidence>
<feature type="compositionally biased region" description="Acidic residues" evidence="1">
    <location>
        <begin position="156"/>
        <end position="171"/>
    </location>
</feature>
<accession>K1W7P5</accession>
<dbReference type="EMBL" id="AMBO01000186">
    <property type="protein sequence ID" value="EKD04913.1"/>
    <property type="molecule type" value="Genomic_DNA"/>
</dbReference>
<keyword evidence="2" id="KW-1133">Transmembrane helix</keyword>
<gene>
    <name evidence="3" type="ORF">A1Q2_00774</name>
</gene>